<sequence>MYTYAVKAQWKRSISYLLYAAEIAGDFKRLLEDAEDWDFTMKKHSIMAFFGPSVTFCFGLDSRVTVPESLLSNLPIGGITFSSFTDSAYVTLGGPTPSEAVAFSPPQRRGCAAMRPFGRPVAWQPSRVAARPAPSSYP</sequence>
<protein>
    <submittedName>
        <fullName evidence="1">Uncharacterized protein</fullName>
    </submittedName>
</protein>
<comment type="caution">
    <text evidence="1">The sequence shown here is derived from an EMBL/GenBank/DDBJ whole genome shotgun (WGS) entry which is preliminary data.</text>
</comment>
<gene>
    <name evidence="1" type="ORF">M5K25_018747</name>
</gene>
<reference evidence="1 2" key="1">
    <citation type="journal article" date="2024" name="Plant Biotechnol. J.">
        <title>Dendrobium thyrsiflorum genome and its molecular insights into genes involved in important horticultural traits.</title>
        <authorList>
            <person name="Chen B."/>
            <person name="Wang J.Y."/>
            <person name="Zheng P.J."/>
            <person name="Li K.L."/>
            <person name="Liang Y.M."/>
            <person name="Chen X.F."/>
            <person name="Zhang C."/>
            <person name="Zhao X."/>
            <person name="He X."/>
            <person name="Zhang G.Q."/>
            <person name="Liu Z.J."/>
            <person name="Xu Q."/>
        </authorList>
    </citation>
    <scope>NUCLEOTIDE SEQUENCE [LARGE SCALE GENOMIC DNA]</scope>
    <source>
        <strain evidence="1">GZMU011</strain>
    </source>
</reference>
<evidence type="ECO:0000313" key="1">
    <source>
        <dbReference type="EMBL" id="KAL0910671.1"/>
    </source>
</evidence>
<keyword evidence="2" id="KW-1185">Reference proteome</keyword>
<accession>A0ABD0UJZ4</accession>
<dbReference type="AlphaFoldDB" id="A0ABD0UJZ4"/>
<dbReference type="EMBL" id="JANQDX010000015">
    <property type="protein sequence ID" value="KAL0910671.1"/>
    <property type="molecule type" value="Genomic_DNA"/>
</dbReference>
<proteinExistence type="predicted"/>
<name>A0ABD0UJZ4_DENTH</name>
<dbReference type="Proteomes" id="UP001552299">
    <property type="component" value="Unassembled WGS sequence"/>
</dbReference>
<organism evidence="1 2">
    <name type="scientific">Dendrobium thyrsiflorum</name>
    <name type="common">Pinecone-like raceme dendrobium</name>
    <name type="synonym">Orchid</name>
    <dbReference type="NCBI Taxonomy" id="117978"/>
    <lineage>
        <taxon>Eukaryota</taxon>
        <taxon>Viridiplantae</taxon>
        <taxon>Streptophyta</taxon>
        <taxon>Embryophyta</taxon>
        <taxon>Tracheophyta</taxon>
        <taxon>Spermatophyta</taxon>
        <taxon>Magnoliopsida</taxon>
        <taxon>Liliopsida</taxon>
        <taxon>Asparagales</taxon>
        <taxon>Orchidaceae</taxon>
        <taxon>Epidendroideae</taxon>
        <taxon>Malaxideae</taxon>
        <taxon>Dendrobiinae</taxon>
        <taxon>Dendrobium</taxon>
    </lineage>
</organism>
<evidence type="ECO:0000313" key="2">
    <source>
        <dbReference type="Proteomes" id="UP001552299"/>
    </source>
</evidence>